<dbReference type="AlphaFoldDB" id="A0A167U0U3"/>
<evidence type="ECO:0000313" key="2">
    <source>
        <dbReference type="Proteomes" id="UP000076532"/>
    </source>
</evidence>
<evidence type="ECO:0000313" key="1">
    <source>
        <dbReference type="EMBL" id="KZP03483.1"/>
    </source>
</evidence>
<feature type="non-terminal residue" evidence="1">
    <location>
        <position position="78"/>
    </location>
</feature>
<name>A0A167U0U3_9AGAM</name>
<dbReference type="EMBL" id="KV418058">
    <property type="protein sequence ID" value="KZP03483.1"/>
    <property type="molecule type" value="Genomic_DNA"/>
</dbReference>
<reference evidence="1 2" key="1">
    <citation type="journal article" date="2016" name="Mol. Biol. Evol.">
        <title>Comparative Genomics of Early-Diverging Mushroom-Forming Fungi Provides Insights into the Origins of Lignocellulose Decay Capabilities.</title>
        <authorList>
            <person name="Nagy L.G."/>
            <person name="Riley R."/>
            <person name="Tritt A."/>
            <person name="Adam C."/>
            <person name="Daum C."/>
            <person name="Floudas D."/>
            <person name="Sun H."/>
            <person name="Yadav J.S."/>
            <person name="Pangilinan J."/>
            <person name="Larsson K.H."/>
            <person name="Matsuura K."/>
            <person name="Barry K."/>
            <person name="Labutti K."/>
            <person name="Kuo R."/>
            <person name="Ohm R.A."/>
            <person name="Bhattacharya S.S."/>
            <person name="Shirouzu T."/>
            <person name="Yoshinaga Y."/>
            <person name="Martin F.M."/>
            <person name="Grigoriev I.V."/>
            <person name="Hibbett D.S."/>
        </authorList>
    </citation>
    <scope>NUCLEOTIDE SEQUENCE [LARGE SCALE GENOMIC DNA]</scope>
    <source>
        <strain evidence="1 2">CBS 109695</strain>
    </source>
</reference>
<evidence type="ECO:0008006" key="3">
    <source>
        <dbReference type="Google" id="ProtNLM"/>
    </source>
</evidence>
<accession>A0A167U0U3</accession>
<organism evidence="1 2">
    <name type="scientific">Athelia psychrophila</name>
    <dbReference type="NCBI Taxonomy" id="1759441"/>
    <lineage>
        <taxon>Eukaryota</taxon>
        <taxon>Fungi</taxon>
        <taxon>Dikarya</taxon>
        <taxon>Basidiomycota</taxon>
        <taxon>Agaricomycotina</taxon>
        <taxon>Agaricomycetes</taxon>
        <taxon>Agaricomycetidae</taxon>
        <taxon>Atheliales</taxon>
        <taxon>Atheliaceae</taxon>
        <taxon>Athelia</taxon>
    </lineage>
</organism>
<dbReference type="OrthoDB" id="2748701at2759"/>
<proteinExistence type="predicted"/>
<protein>
    <recommendedName>
        <fullName evidence="3">F-box domain-containing protein</fullName>
    </recommendedName>
</protein>
<keyword evidence="2" id="KW-1185">Reference proteome</keyword>
<sequence>MDRIPLELWEKIFENACVDGGRTGASLALVSRGVHDASQHCRYYSVALRGLPSALKFAQLLGKHHINDIRVYHLYVTS</sequence>
<dbReference type="Proteomes" id="UP000076532">
    <property type="component" value="Unassembled WGS sequence"/>
</dbReference>
<gene>
    <name evidence="1" type="ORF">FIBSPDRAFT_685451</name>
</gene>